<evidence type="ECO:0000259" key="7">
    <source>
        <dbReference type="SMART" id="SM00829"/>
    </source>
</evidence>
<keyword evidence="5" id="KW-0520">NAD</keyword>
<sequence length="368" mass="38353">MDGGGVVRAAVLNAVGDDKLEIRDDVMLIPPAAGEVRVRVRAAGVCHSDLSARDGALPQPVPAVLGHEASGDVVEVGDGVTELAPGDRVIVNWLPACGSCSSCVRGEPYLCMAHVMLGYVQPRFLAGETPVFGMAGCGVFAEEVVVPQQGAVKIADDVPYEVAALVGCGVMTGVGAVVNTAGVRPGEKVVIIGCGGVGIAAIQGARLSGASVIVAVDTATEKHEVAKRFGATHAVTPNELSDLSTQVTGGEGFDWAFDVVAIPQTLRSAWVSIRRGGAVVVVGAGRADHHVEFSPFELLFEGKRIMPSLYGSADVRRDYGRLLDLWRAGRLDLSGMISHRLRLDQIDEALASLGRGDVIRQVILHDGA</sequence>
<name>A0ABQ5QZ37_9ACTN</name>
<comment type="similarity">
    <text evidence="1 6">Belongs to the zinc-containing alcohol dehydrogenase family.</text>
</comment>
<accession>A0ABQ5QZ37</accession>
<feature type="domain" description="Enoyl reductase (ER)" evidence="7">
    <location>
        <begin position="16"/>
        <end position="364"/>
    </location>
</feature>
<evidence type="ECO:0000313" key="9">
    <source>
        <dbReference type="Proteomes" id="UP001144280"/>
    </source>
</evidence>
<evidence type="ECO:0000256" key="4">
    <source>
        <dbReference type="ARBA" id="ARBA00023002"/>
    </source>
</evidence>
<keyword evidence="2 6" id="KW-0479">Metal-binding</keyword>
<dbReference type="SUPFAM" id="SSF50129">
    <property type="entry name" value="GroES-like"/>
    <property type="match status" value="2"/>
</dbReference>
<evidence type="ECO:0000256" key="5">
    <source>
        <dbReference type="ARBA" id="ARBA00023027"/>
    </source>
</evidence>
<proteinExistence type="inferred from homology"/>
<dbReference type="InterPro" id="IPR036291">
    <property type="entry name" value="NAD(P)-bd_dom_sf"/>
</dbReference>
<comment type="cofactor">
    <cofactor evidence="6">
        <name>Zn(2+)</name>
        <dbReference type="ChEBI" id="CHEBI:29105"/>
    </cofactor>
</comment>
<dbReference type="SMART" id="SM00829">
    <property type="entry name" value="PKS_ER"/>
    <property type="match status" value="1"/>
</dbReference>
<gene>
    <name evidence="8" type="ORF">Pa4123_48210</name>
</gene>
<evidence type="ECO:0000256" key="6">
    <source>
        <dbReference type="RuleBase" id="RU361277"/>
    </source>
</evidence>
<dbReference type="PANTHER" id="PTHR43880:SF12">
    <property type="entry name" value="ALCOHOL DEHYDROGENASE CLASS-3"/>
    <property type="match status" value="1"/>
</dbReference>
<dbReference type="SUPFAM" id="SSF51735">
    <property type="entry name" value="NAD(P)-binding Rossmann-fold domains"/>
    <property type="match status" value="1"/>
</dbReference>
<keyword evidence="3 6" id="KW-0862">Zinc</keyword>
<dbReference type="Pfam" id="PF08240">
    <property type="entry name" value="ADH_N"/>
    <property type="match status" value="1"/>
</dbReference>
<dbReference type="InterPro" id="IPR013154">
    <property type="entry name" value="ADH-like_N"/>
</dbReference>
<evidence type="ECO:0000256" key="2">
    <source>
        <dbReference type="ARBA" id="ARBA00022723"/>
    </source>
</evidence>
<keyword evidence="9" id="KW-1185">Reference proteome</keyword>
<dbReference type="InterPro" id="IPR002328">
    <property type="entry name" value="ADH_Zn_CS"/>
</dbReference>
<reference evidence="8" key="1">
    <citation type="submission" date="2022-12" db="EMBL/GenBank/DDBJ databases">
        <title>New Phytohabitans aurantiacus sp. RD004123 nov., an actinomycete isolated from soil.</title>
        <authorList>
            <person name="Triningsih D.W."/>
            <person name="Harunari E."/>
            <person name="Igarashi Y."/>
        </authorList>
    </citation>
    <scope>NUCLEOTIDE SEQUENCE</scope>
    <source>
        <strain evidence="8">RD004123</strain>
    </source>
</reference>
<dbReference type="InterPro" id="IPR013149">
    <property type="entry name" value="ADH-like_C"/>
</dbReference>
<dbReference type="EMBL" id="BSDI01000024">
    <property type="protein sequence ID" value="GLH99545.1"/>
    <property type="molecule type" value="Genomic_DNA"/>
</dbReference>
<dbReference type="InterPro" id="IPR020843">
    <property type="entry name" value="ER"/>
</dbReference>
<evidence type="ECO:0000256" key="1">
    <source>
        <dbReference type="ARBA" id="ARBA00008072"/>
    </source>
</evidence>
<dbReference type="Proteomes" id="UP001144280">
    <property type="component" value="Unassembled WGS sequence"/>
</dbReference>
<organism evidence="8 9">
    <name type="scientific">Phytohabitans aurantiacus</name>
    <dbReference type="NCBI Taxonomy" id="3016789"/>
    <lineage>
        <taxon>Bacteria</taxon>
        <taxon>Bacillati</taxon>
        <taxon>Actinomycetota</taxon>
        <taxon>Actinomycetes</taxon>
        <taxon>Micromonosporales</taxon>
        <taxon>Micromonosporaceae</taxon>
    </lineage>
</organism>
<dbReference type="Gene3D" id="3.90.180.10">
    <property type="entry name" value="Medium-chain alcohol dehydrogenases, catalytic domain"/>
    <property type="match status" value="1"/>
</dbReference>
<dbReference type="InterPro" id="IPR011032">
    <property type="entry name" value="GroES-like_sf"/>
</dbReference>
<keyword evidence="4" id="KW-0560">Oxidoreductase</keyword>
<dbReference type="Pfam" id="PF00107">
    <property type="entry name" value="ADH_zinc_N"/>
    <property type="match status" value="1"/>
</dbReference>
<dbReference type="PANTHER" id="PTHR43880">
    <property type="entry name" value="ALCOHOL DEHYDROGENASE"/>
    <property type="match status" value="1"/>
</dbReference>
<dbReference type="CDD" id="cd08279">
    <property type="entry name" value="Zn_ADH_class_III"/>
    <property type="match status" value="1"/>
</dbReference>
<evidence type="ECO:0000256" key="3">
    <source>
        <dbReference type="ARBA" id="ARBA00022833"/>
    </source>
</evidence>
<dbReference type="PROSITE" id="PS00059">
    <property type="entry name" value="ADH_ZINC"/>
    <property type="match status" value="1"/>
</dbReference>
<dbReference type="Gene3D" id="3.40.50.720">
    <property type="entry name" value="NAD(P)-binding Rossmann-like Domain"/>
    <property type="match status" value="1"/>
</dbReference>
<evidence type="ECO:0000313" key="8">
    <source>
        <dbReference type="EMBL" id="GLH99545.1"/>
    </source>
</evidence>
<comment type="caution">
    <text evidence="8">The sequence shown here is derived from an EMBL/GenBank/DDBJ whole genome shotgun (WGS) entry which is preliminary data.</text>
</comment>
<protein>
    <submittedName>
        <fullName evidence="8">Alcohol dehydrogenase</fullName>
    </submittedName>
</protein>